<dbReference type="EMBL" id="HE600997">
    <property type="protein sequence ID" value="CAP25076.1"/>
    <property type="molecule type" value="Genomic_DNA"/>
</dbReference>
<organism evidence="2 3">
    <name type="scientific">Caenorhabditis briggsae</name>
    <dbReference type="NCBI Taxonomy" id="6238"/>
    <lineage>
        <taxon>Eukaryota</taxon>
        <taxon>Metazoa</taxon>
        <taxon>Ecdysozoa</taxon>
        <taxon>Nematoda</taxon>
        <taxon>Chromadorea</taxon>
        <taxon>Rhabditida</taxon>
        <taxon>Rhabditina</taxon>
        <taxon>Rhabditomorpha</taxon>
        <taxon>Rhabditoidea</taxon>
        <taxon>Rhabditidae</taxon>
        <taxon>Peloderinae</taxon>
        <taxon>Caenorhabditis</taxon>
    </lineage>
</organism>
<evidence type="ECO:0000313" key="4">
    <source>
        <dbReference type="WormBase" id="CBG04348"/>
    </source>
</evidence>
<feature type="transmembrane region" description="Helical" evidence="1">
    <location>
        <begin position="267"/>
        <end position="286"/>
    </location>
</feature>
<dbReference type="RefSeq" id="XP_002630404.1">
    <property type="nucleotide sequence ID" value="XM_002630358.1"/>
</dbReference>
<proteinExistence type="predicted"/>
<keyword evidence="3" id="KW-1185">Reference proteome</keyword>
<accession>A8WXB7</accession>
<feature type="non-terminal residue" evidence="2">
    <location>
        <position position="1"/>
    </location>
</feature>
<evidence type="ECO:0000256" key="1">
    <source>
        <dbReference type="SAM" id="Phobius"/>
    </source>
</evidence>
<dbReference type="KEGG" id="cbr:CBG_04348"/>
<dbReference type="PANTHER" id="PTHR45830:SF3">
    <property type="entry name" value="G PROTEIN-COUPLED RECEPTOR-RELATED"/>
    <property type="match status" value="1"/>
</dbReference>
<dbReference type="WormBase" id="CBG04348">
    <property type="protein sequence ID" value="CBP49520"/>
    <property type="gene ID" value="WBGene00027045"/>
</dbReference>
<feature type="transmembrane region" description="Helical" evidence="1">
    <location>
        <begin position="126"/>
        <end position="146"/>
    </location>
</feature>
<dbReference type="AlphaFoldDB" id="A8WXB7"/>
<feature type="transmembrane region" description="Helical" evidence="1">
    <location>
        <begin position="183"/>
        <end position="207"/>
    </location>
</feature>
<dbReference type="InParanoid" id="A8WXB7"/>
<dbReference type="Pfam" id="PF10327">
    <property type="entry name" value="7TM_GPCR_Sri"/>
    <property type="match status" value="1"/>
</dbReference>
<evidence type="ECO:0000313" key="2">
    <source>
        <dbReference type="EMBL" id="CAP25076.1"/>
    </source>
</evidence>
<gene>
    <name evidence="2 4" type="ORF">CBG04348</name>
    <name evidence="2" type="ORF">CBG_04348</name>
</gene>
<protein>
    <submittedName>
        <fullName evidence="2">Protein CBG04348</fullName>
    </submittedName>
</protein>
<reference evidence="2 3" key="2">
    <citation type="journal article" date="2011" name="PLoS Genet.">
        <title>Caenorhabditis briggsae recombinant inbred line genotypes reveal inter-strain incompatibility and the evolution of recombination.</title>
        <authorList>
            <person name="Ross J.A."/>
            <person name="Koboldt D.C."/>
            <person name="Staisch J.E."/>
            <person name="Chamberlin H.M."/>
            <person name="Gupta B.P."/>
            <person name="Miller R.D."/>
            <person name="Baird S.E."/>
            <person name="Haag E.S."/>
        </authorList>
    </citation>
    <scope>NUCLEOTIDE SEQUENCE [LARGE SCALE GENOMIC DNA]</scope>
    <source>
        <strain evidence="2 3">AF16</strain>
    </source>
</reference>
<keyword evidence="1" id="KW-0472">Membrane</keyword>
<name>A8WXB7_CAEBR</name>
<feature type="transmembrane region" description="Helical" evidence="1">
    <location>
        <begin position="84"/>
        <end position="105"/>
    </location>
</feature>
<feature type="transmembrane region" description="Helical" evidence="1">
    <location>
        <begin position="35"/>
        <end position="53"/>
    </location>
</feature>
<dbReference type="GeneID" id="8571919"/>
<keyword evidence="1" id="KW-1133">Transmembrane helix</keyword>
<dbReference type="Proteomes" id="UP000008549">
    <property type="component" value="Unassembled WGS sequence"/>
</dbReference>
<dbReference type="PANTHER" id="PTHR45830">
    <property type="entry name" value="SERPENTINE RECEPTOR, CLASS I"/>
    <property type="match status" value="1"/>
</dbReference>
<feature type="non-terminal residue" evidence="2">
    <location>
        <position position="309"/>
    </location>
</feature>
<sequence>IAPSYMLKKIRYSLKTFTPLLRSELSEQCKKLGKFRHYLLGFQIVCTLLDIQFNFLTKPILLNPLLAFISVGALSTYFDIPTHYCVIVCAFLALVQLEFLVLCFQKKHQSISETLKYHMLPGPLRYFGYTLCFIAPSTLCAIIQSFHISEKEQFDYITYPELLSGFMRLSHFVLYIKPPYMNWIFAFLMLGAATLTTMFLLFITDILRMMSLVKLRLSSVTYQKHQEAVQSLVVQLITSTCCLCPPCLLVATVYLEVDNGQKVSNILIAWFTSHTSVNMMSLCFFFPPYRKFFVQQTETEDELLPQHLQ</sequence>
<evidence type="ECO:0000313" key="3">
    <source>
        <dbReference type="Proteomes" id="UP000008549"/>
    </source>
</evidence>
<dbReference type="FunCoup" id="A8WXB7">
    <property type="interactions" value="5"/>
</dbReference>
<feature type="transmembrane region" description="Helical" evidence="1">
    <location>
        <begin position="228"/>
        <end position="255"/>
    </location>
</feature>
<dbReference type="CTD" id="8571919"/>
<dbReference type="eggNOG" id="ENOG502TJD6">
    <property type="taxonomic scope" value="Eukaryota"/>
</dbReference>
<dbReference type="InterPro" id="IPR019429">
    <property type="entry name" value="7TM_GPCR_serpentine_rcpt_Sri"/>
</dbReference>
<dbReference type="HOGENOM" id="CLU_067919_1_0_1"/>
<keyword evidence="1" id="KW-0812">Transmembrane</keyword>
<reference evidence="2 3" key="1">
    <citation type="journal article" date="2003" name="PLoS Biol.">
        <title>The genome sequence of Caenorhabditis briggsae: a platform for comparative genomics.</title>
        <authorList>
            <person name="Stein L.D."/>
            <person name="Bao Z."/>
            <person name="Blasiar D."/>
            <person name="Blumenthal T."/>
            <person name="Brent M.R."/>
            <person name="Chen N."/>
            <person name="Chinwalla A."/>
            <person name="Clarke L."/>
            <person name="Clee C."/>
            <person name="Coghlan A."/>
            <person name="Coulson A."/>
            <person name="D'Eustachio P."/>
            <person name="Fitch D.H."/>
            <person name="Fulton L.A."/>
            <person name="Fulton R.E."/>
            <person name="Griffiths-Jones S."/>
            <person name="Harris T.W."/>
            <person name="Hillier L.W."/>
            <person name="Kamath R."/>
            <person name="Kuwabara P.E."/>
            <person name="Mardis E.R."/>
            <person name="Marra M.A."/>
            <person name="Miner T.L."/>
            <person name="Minx P."/>
            <person name="Mullikin J.C."/>
            <person name="Plumb R.W."/>
            <person name="Rogers J."/>
            <person name="Schein J.E."/>
            <person name="Sohrmann M."/>
            <person name="Spieth J."/>
            <person name="Stajich J.E."/>
            <person name="Wei C."/>
            <person name="Willey D."/>
            <person name="Wilson R.K."/>
            <person name="Durbin R."/>
            <person name="Waterston R.H."/>
        </authorList>
    </citation>
    <scope>NUCLEOTIDE SEQUENCE [LARGE SCALE GENOMIC DNA]</scope>
    <source>
        <strain evidence="2 3">AF16</strain>
    </source>
</reference>